<feature type="transmembrane region" description="Helical" evidence="1">
    <location>
        <begin position="62"/>
        <end position="81"/>
    </location>
</feature>
<name>A0A916UA59_9BURK</name>
<dbReference type="Proteomes" id="UP000637423">
    <property type="component" value="Unassembled WGS sequence"/>
</dbReference>
<keyword evidence="1" id="KW-0472">Membrane</keyword>
<dbReference type="AlphaFoldDB" id="A0A916UA59"/>
<evidence type="ECO:0000313" key="3">
    <source>
        <dbReference type="Proteomes" id="UP000637423"/>
    </source>
</evidence>
<accession>A0A916UA59</accession>
<evidence type="ECO:0000256" key="1">
    <source>
        <dbReference type="SAM" id="Phobius"/>
    </source>
</evidence>
<evidence type="ECO:0000313" key="2">
    <source>
        <dbReference type="EMBL" id="GGC64704.1"/>
    </source>
</evidence>
<reference evidence="2" key="1">
    <citation type="journal article" date="2014" name="Int. J. Syst. Evol. Microbiol.">
        <title>Complete genome sequence of Corynebacterium casei LMG S-19264T (=DSM 44701T), isolated from a smear-ripened cheese.</title>
        <authorList>
            <consortium name="US DOE Joint Genome Institute (JGI-PGF)"/>
            <person name="Walter F."/>
            <person name="Albersmeier A."/>
            <person name="Kalinowski J."/>
            <person name="Ruckert C."/>
        </authorList>
    </citation>
    <scope>NUCLEOTIDE SEQUENCE</scope>
    <source>
        <strain evidence="2">CGMCC 1.10998</strain>
    </source>
</reference>
<proteinExistence type="predicted"/>
<dbReference type="EMBL" id="BMED01000001">
    <property type="protein sequence ID" value="GGC64704.1"/>
    <property type="molecule type" value="Genomic_DNA"/>
</dbReference>
<feature type="transmembrane region" description="Helical" evidence="1">
    <location>
        <begin position="21"/>
        <end position="42"/>
    </location>
</feature>
<keyword evidence="3" id="KW-1185">Reference proteome</keyword>
<sequence>MNFWEKMTNDPEQGPRLRSPAVLTAIGLATLLYDLITIFTGSLAVGKGANLSHIHFSDHPKTFVFCCISLTLIALALLSYARDRYRMHRD</sequence>
<keyword evidence="1" id="KW-0812">Transmembrane</keyword>
<reference evidence="2" key="2">
    <citation type="submission" date="2020-09" db="EMBL/GenBank/DDBJ databases">
        <authorList>
            <person name="Sun Q."/>
            <person name="Zhou Y."/>
        </authorList>
    </citation>
    <scope>NUCLEOTIDE SEQUENCE</scope>
    <source>
        <strain evidence="2">CGMCC 1.10998</strain>
    </source>
</reference>
<comment type="caution">
    <text evidence="2">The sequence shown here is derived from an EMBL/GenBank/DDBJ whole genome shotgun (WGS) entry which is preliminary data.</text>
</comment>
<organism evidence="2 3">
    <name type="scientific">Undibacterium terreum</name>
    <dbReference type="NCBI Taxonomy" id="1224302"/>
    <lineage>
        <taxon>Bacteria</taxon>
        <taxon>Pseudomonadati</taxon>
        <taxon>Pseudomonadota</taxon>
        <taxon>Betaproteobacteria</taxon>
        <taxon>Burkholderiales</taxon>
        <taxon>Oxalobacteraceae</taxon>
        <taxon>Undibacterium</taxon>
    </lineage>
</organism>
<gene>
    <name evidence="2" type="ORF">GCM10011396_09650</name>
</gene>
<protein>
    <submittedName>
        <fullName evidence="2">Uncharacterized protein</fullName>
    </submittedName>
</protein>
<keyword evidence="1" id="KW-1133">Transmembrane helix</keyword>